<keyword evidence="9 10" id="KW-0998">Cell outer membrane</keyword>
<dbReference type="Gene3D" id="2.40.170.20">
    <property type="entry name" value="TonB-dependent receptor, beta-barrel domain"/>
    <property type="match status" value="1"/>
</dbReference>
<dbReference type="InterPro" id="IPR010917">
    <property type="entry name" value="TonB_rcpt_CS"/>
</dbReference>
<keyword evidence="6 13" id="KW-0732">Signal</keyword>
<evidence type="ECO:0000256" key="13">
    <source>
        <dbReference type="SAM" id="SignalP"/>
    </source>
</evidence>
<reference evidence="16 17" key="1">
    <citation type="submission" date="2024-09" db="EMBL/GenBank/DDBJ databases">
        <authorList>
            <person name="Sun Q."/>
            <person name="Mori K."/>
        </authorList>
    </citation>
    <scope>NUCLEOTIDE SEQUENCE [LARGE SCALE GENOMIC DNA]</scope>
    <source>
        <strain evidence="16 17">ATCC 51285</strain>
    </source>
</reference>
<dbReference type="Pfam" id="PF00593">
    <property type="entry name" value="TonB_dep_Rec_b-barrel"/>
    <property type="match status" value="1"/>
</dbReference>
<keyword evidence="5 10" id="KW-0812">Transmembrane</keyword>
<evidence type="ECO:0000256" key="7">
    <source>
        <dbReference type="ARBA" id="ARBA00023077"/>
    </source>
</evidence>
<evidence type="ECO:0000256" key="8">
    <source>
        <dbReference type="ARBA" id="ARBA00023136"/>
    </source>
</evidence>
<evidence type="ECO:0000259" key="14">
    <source>
        <dbReference type="Pfam" id="PF00593"/>
    </source>
</evidence>
<dbReference type="PROSITE" id="PS52016">
    <property type="entry name" value="TONB_DEPENDENT_REC_3"/>
    <property type="match status" value="1"/>
</dbReference>
<proteinExistence type="inferred from homology"/>
<feature type="domain" description="TonB-dependent receptor-like beta-barrel" evidence="14">
    <location>
        <begin position="183"/>
        <end position="606"/>
    </location>
</feature>
<feature type="domain" description="TonB-dependent receptor plug" evidence="15">
    <location>
        <begin position="47"/>
        <end position="146"/>
    </location>
</feature>
<evidence type="ECO:0000256" key="10">
    <source>
        <dbReference type="PROSITE-ProRule" id="PRU01360"/>
    </source>
</evidence>
<comment type="similarity">
    <text evidence="2 10 12">Belongs to the TonB-dependent receptor family.</text>
</comment>
<dbReference type="PANTHER" id="PTHR30069:SF41">
    <property type="entry name" value="HEME_HEMOPEXIN UTILIZATION PROTEIN C"/>
    <property type="match status" value="1"/>
</dbReference>
<evidence type="ECO:0000256" key="3">
    <source>
        <dbReference type="ARBA" id="ARBA00022448"/>
    </source>
</evidence>
<evidence type="ECO:0000256" key="4">
    <source>
        <dbReference type="ARBA" id="ARBA00022452"/>
    </source>
</evidence>
<protein>
    <submittedName>
        <fullName evidence="16">TonB-dependent receptor domain-containing protein</fullName>
    </submittedName>
</protein>
<dbReference type="Proteomes" id="UP001589628">
    <property type="component" value="Unassembled WGS sequence"/>
</dbReference>
<dbReference type="Pfam" id="PF07715">
    <property type="entry name" value="Plug"/>
    <property type="match status" value="1"/>
</dbReference>
<keyword evidence="8 10" id="KW-0472">Membrane</keyword>
<organism evidence="16 17">
    <name type="scientific">Balneatrix alpica</name>
    <dbReference type="NCBI Taxonomy" id="75684"/>
    <lineage>
        <taxon>Bacteria</taxon>
        <taxon>Pseudomonadati</taxon>
        <taxon>Pseudomonadota</taxon>
        <taxon>Gammaproteobacteria</taxon>
        <taxon>Oceanospirillales</taxon>
        <taxon>Balneatrichaceae</taxon>
        <taxon>Balneatrix</taxon>
    </lineage>
</organism>
<dbReference type="PROSITE" id="PS01156">
    <property type="entry name" value="TONB_DEPENDENT_REC_2"/>
    <property type="match status" value="1"/>
</dbReference>
<keyword evidence="4 10" id="KW-1134">Transmembrane beta strand</keyword>
<evidence type="ECO:0000313" key="16">
    <source>
        <dbReference type="EMBL" id="MFB9885486.1"/>
    </source>
</evidence>
<dbReference type="SUPFAM" id="SSF56935">
    <property type="entry name" value="Porins"/>
    <property type="match status" value="1"/>
</dbReference>
<dbReference type="InterPro" id="IPR000531">
    <property type="entry name" value="Beta-barrel_TonB"/>
</dbReference>
<evidence type="ECO:0000256" key="9">
    <source>
        <dbReference type="ARBA" id="ARBA00023237"/>
    </source>
</evidence>
<comment type="subcellular location">
    <subcellularLocation>
        <location evidence="1 10">Cell outer membrane</location>
        <topology evidence="1 10">Multi-pass membrane protein</topology>
    </subcellularLocation>
</comment>
<evidence type="ECO:0000259" key="15">
    <source>
        <dbReference type="Pfam" id="PF07715"/>
    </source>
</evidence>
<dbReference type="Gene3D" id="2.170.130.10">
    <property type="entry name" value="TonB-dependent receptor, plug domain"/>
    <property type="match status" value="1"/>
</dbReference>
<dbReference type="EMBL" id="JBHLZN010000001">
    <property type="protein sequence ID" value="MFB9885486.1"/>
    <property type="molecule type" value="Genomic_DNA"/>
</dbReference>
<dbReference type="CDD" id="cd01347">
    <property type="entry name" value="ligand_gated_channel"/>
    <property type="match status" value="1"/>
</dbReference>
<gene>
    <name evidence="16" type="ORF">ACFFLH_03565</name>
</gene>
<keyword evidence="3 10" id="KW-0813">Transport</keyword>
<keyword evidence="17" id="KW-1185">Reference proteome</keyword>
<evidence type="ECO:0000256" key="2">
    <source>
        <dbReference type="ARBA" id="ARBA00009810"/>
    </source>
</evidence>
<evidence type="ECO:0000256" key="5">
    <source>
        <dbReference type="ARBA" id="ARBA00022692"/>
    </source>
</evidence>
<dbReference type="RefSeq" id="WP_027313585.1">
    <property type="nucleotide sequence ID" value="NZ_JBHLZN010000001.1"/>
</dbReference>
<dbReference type="InterPro" id="IPR036942">
    <property type="entry name" value="Beta-barrel_TonB_sf"/>
</dbReference>
<name>A0ABV5Z884_9GAMM</name>
<dbReference type="InterPro" id="IPR037066">
    <property type="entry name" value="Plug_dom_sf"/>
</dbReference>
<dbReference type="PANTHER" id="PTHR30069">
    <property type="entry name" value="TONB-DEPENDENT OUTER MEMBRANE RECEPTOR"/>
    <property type="match status" value="1"/>
</dbReference>
<dbReference type="InterPro" id="IPR039426">
    <property type="entry name" value="TonB-dep_rcpt-like"/>
</dbReference>
<feature type="short sequence motif" description="TonB C-terminal box" evidence="11">
    <location>
        <begin position="625"/>
        <end position="642"/>
    </location>
</feature>
<feature type="chain" id="PRO_5046633561" evidence="13">
    <location>
        <begin position="28"/>
        <end position="642"/>
    </location>
</feature>
<keyword evidence="7 12" id="KW-0798">TonB box</keyword>
<sequence>MTQTVQPKTPLTLVAVAVAAAISPAWAQAQTLVNNEKIVVVGKVKAASETVVDQQALEKKQAATLHDVFSGEPSVAVGGGSSVAQKIYVRGLEDTMLNVTIDGATQAGYIYHHQGRLSVEPELLKQVEVEAGAGAATSGPGALAGAIRFETKDPNDLLKDGQNFGATLKTGGSTNADAVKGSATLYGRLNDNWSLMGTWSGADYGNQKDGKGQVQQYTGSEQQAQFAKVVGEFDSQRLALSYDRRQDEDYRLHRPHWVPSSKNTPLQQETLRETVSVNYGLNPVDNPLLALKVNVYQTEASLEHINGPYGTYKGSLKSNGLDLRNTSELGKHAVTYGVDYREDKGRLAGSGNVDREEGSVKGIYLQDNFQATERLLLSFGGRYDSYKLDEPRAKQSFSESGFSPNAGLVFEVNDNLSFNANWAKALRGTQVKELYVLDYYKNAADRREEKARNYELGVDYHQGGFQASAKVFNTKIDGGVGQVSKAVLGNLGTLENKGFNARVGYSWDSFSTGLSFSRARPELNGQPLSDESLAIGTAIGDTWVADFNYRASDSLEFGWQGRFVERLTNVASGFQPKAGYVVHDVNARWQPWQQHDFSLNLAVKNLFDKHYYDHATYANTGAVAQGLPEAGRDIRLTATLVF</sequence>
<accession>A0ABV5Z884</accession>
<dbReference type="InterPro" id="IPR012910">
    <property type="entry name" value="Plug_dom"/>
</dbReference>
<comment type="caution">
    <text evidence="16">The sequence shown here is derived from an EMBL/GenBank/DDBJ whole genome shotgun (WGS) entry which is preliminary data.</text>
</comment>
<keyword evidence="16" id="KW-0675">Receptor</keyword>
<evidence type="ECO:0000256" key="1">
    <source>
        <dbReference type="ARBA" id="ARBA00004571"/>
    </source>
</evidence>
<evidence type="ECO:0000256" key="12">
    <source>
        <dbReference type="RuleBase" id="RU003357"/>
    </source>
</evidence>
<evidence type="ECO:0000256" key="6">
    <source>
        <dbReference type="ARBA" id="ARBA00022729"/>
    </source>
</evidence>
<evidence type="ECO:0000256" key="11">
    <source>
        <dbReference type="PROSITE-ProRule" id="PRU10144"/>
    </source>
</evidence>
<evidence type="ECO:0000313" key="17">
    <source>
        <dbReference type="Proteomes" id="UP001589628"/>
    </source>
</evidence>
<feature type="signal peptide" evidence="13">
    <location>
        <begin position="1"/>
        <end position="27"/>
    </location>
</feature>